<sequence length="403" mass="42977">MSRDSVQAVVDRFADELGRSVVVNDPEVRMLFASRHFGDEDPVRIRAILNRDAGSEAIGFLLSSGIGQWTKPGRIDGSEALGLHARAGVPIRWRGETLGMILVIDAEKTVTDADLARIGEVANEVAPLMVADRMPLDSGRSEALVTAALGPEESAREGALAELAVIPGGVRVVTLALRQGKDNDLTAIALRHALVAARSRSRGDALHSVDGAAGHLVYLATAARDLDTVVAEARTMVRDAADVAGRGTSVEAGIGALVPAMNEAWLSARQAGLAATIARRFGEDSVVSWERAGVLGVLARIPTQEFDITAVPQELRRLAEVDPSGRLLDTLRAFLDHAGSGPGAAEALFIHRTTLYYRLDRIRDAVDIDLDDGTVRLHLHLGLRVADAMRAEGFDPFPPLTGR</sequence>
<dbReference type="AlphaFoldDB" id="A0A143QKW1"/>
<accession>A0A143QKW1</accession>
<protein>
    <submittedName>
        <fullName evidence="2">Carbohydrate diacid regulator</fullName>
    </submittedName>
</protein>
<dbReference type="Pfam" id="PF13556">
    <property type="entry name" value="HTH_30"/>
    <property type="match status" value="1"/>
</dbReference>
<keyword evidence="3" id="KW-1185">Reference proteome</keyword>
<dbReference type="InterPro" id="IPR042070">
    <property type="entry name" value="PucR_C-HTH_sf"/>
</dbReference>
<dbReference type="InterPro" id="IPR025736">
    <property type="entry name" value="PucR_C-HTH_dom"/>
</dbReference>
<proteinExistence type="predicted"/>
<name>A0A143QKW1_RHOFA</name>
<reference evidence="2 3" key="1">
    <citation type="journal article" date="2016" name="Genome Announc.">
        <title>Complete Genome and Plasmid Sequences for Rhodococcus fascians D188 and Draft Sequences for Rhodococcus Isolates PBTS 1 and PBTS 2.</title>
        <authorList>
            <person name="Stamler R.A."/>
            <person name="Vereecke D."/>
            <person name="Zhang Y."/>
            <person name="Schilkey F."/>
            <person name="Devitt N."/>
            <person name="Randall J.J."/>
        </authorList>
    </citation>
    <scope>NUCLEOTIDE SEQUENCE [LARGE SCALE GENOMIC DNA]</scope>
    <source>
        <strain evidence="2 3">PBTS2</strain>
    </source>
</reference>
<reference evidence="3" key="2">
    <citation type="submission" date="2016-04" db="EMBL/GenBank/DDBJ databases">
        <title>Complete Genome and Plasmid Sequences for Rhodococcus fascians D188 and Draft Sequences for Rhodococcus spp. Isolates PBTS 1 and PBTS 2.</title>
        <authorList>
            <person name="Stamer R."/>
            <person name="Vereecke D."/>
            <person name="Zhang Y."/>
            <person name="Schilkey F."/>
            <person name="Devitt N."/>
            <person name="Randall J."/>
        </authorList>
    </citation>
    <scope>NUCLEOTIDE SEQUENCE [LARGE SCALE GENOMIC DNA]</scope>
    <source>
        <strain evidence="3">PBTS2</strain>
    </source>
</reference>
<dbReference type="KEGG" id="rhs:A3Q41_02249"/>
<dbReference type="Proteomes" id="UP000076038">
    <property type="component" value="Chromosome"/>
</dbReference>
<dbReference type="OrthoDB" id="4534407at2"/>
<evidence type="ECO:0000313" key="2">
    <source>
        <dbReference type="EMBL" id="AMY23551.1"/>
    </source>
</evidence>
<organism evidence="2 3">
    <name type="scientific">Rhodococcoides fascians</name>
    <name type="common">Rhodococcus fascians</name>
    <dbReference type="NCBI Taxonomy" id="1828"/>
    <lineage>
        <taxon>Bacteria</taxon>
        <taxon>Bacillati</taxon>
        <taxon>Actinomycetota</taxon>
        <taxon>Actinomycetes</taxon>
        <taxon>Mycobacteriales</taxon>
        <taxon>Nocardiaceae</taxon>
        <taxon>Rhodococcoides</taxon>
    </lineage>
</organism>
<dbReference type="InterPro" id="IPR051448">
    <property type="entry name" value="CdaR-like_regulators"/>
</dbReference>
<gene>
    <name evidence="2" type="primary">cdaR_3</name>
    <name evidence="2" type="ORF">A3Q41_02249</name>
</gene>
<dbReference type="Gene3D" id="1.10.10.2840">
    <property type="entry name" value="PucR C-terminal helix-turn-helix domain"/>
    <property type="match status" value="1"/>
</dbReference>
<evidence type="ECO:0000313" key="3">
    <source>
        <dbReference type="Proteomes" id="UP000076038"/>
    </source>
</evidence>
<dbReference type="PATRIC" id="fig|1653479.3.peg.2278"/>
<feature type="domain" description="PucR C-terminal helix-turn-helix" evidence="1">
    <location>
        <begin position="327"/>
        <end position="385"/>
    </location>
</feature>
<dbReference type="PANTHER" id="PTHR33744:SF17">
    <property type="entry name" value="CONSERVED PROTEIN"/>
    <property type="match status" value="1"/>
</dbReference>
<dbReference type="PANTHER" id="PTHR33744">
    <property type="entry name" value="CARBOHYDRATE DIACID REGULATOR"/>
    <property type="match status" value="1"/>
</dbReference>
<dbReference type="RefSeq" id="WP_027495597.1">
    <property type="nucleotide sequence ID" value="NZ_CP015220.1"/>
</dbReference>
<evidence type="ECO:0000259" key="1">
    <source>
        <dbReference type="Pfam" id="PF13556"/>
    </source>
</evidence>
<dbReference type="EMBL" id="CP015220">
    <property type="protein sequence ID" value="AMY23551.1"/>
    <property type="molecule type" value="Genomic_DNA"/>
</dbReference>